<dbReference type="KEGG" id="coc:Coch_0867"/>
<dbReference type="eggNOG" id="ENOG502ZFNC">
    <property type="taxonomic scope" value="Bacteria"/>
</dbReference>
<keyword evidence="1" id="KW-0472">Membrane</keyword>
<protein>
    <submittedName>
        <fullName evidence="2">Uncharacterized protein</fullName>
    </submittedName>
</protein>
<gene>
    <name evidence="2" type="ordered locus">Coch_0867</name>
</gene>
<evidence type="ECO:0000313" key="2">
    <source>
        <dbReference type="EMBL" id="ACU92422.1"/>
    </source>
</evidence>
<dbReference type="RefSeq" id="WP_015782099.1">
    <property type="nucleotide sequence ID" value="NC_013162.1"/>
</dbReference>
<proteinExistence type="predicted"/>
<keyword evidence="3" id="KW-1185">Reference proteome</keyword>
<dbReference type="AlphaFoldDB" id="C7M976"/>
<feature type="transmembrane region" description="Helical" evidence="1">
    <location>
        <begin position="77"/>
        <end position="100"/>
    </location>
</feature>
<dbReference type="STRING" id="521097.Coch_0867"/>
<organism evidence="2 3">
    <name type="scientific">Capnocytophaga ochracea (strain ATCC 27872 / DSM 7271 / CCUG 9716 / JCM 12966 / NCTC 12371 / SS31 / VPI 2845)</name>
    <name type="common">Bacteroides ochraceus</name>
    <dbReference type="NCBI Taxonomy" id="521097"/>
    <lineage>
        <taxon>Bacteria</taxon>
        <taxon>Pseudomonadati</taxon>
        <taxon>Bacteroidota</taxon>
        <taxon>Flavobacteriia</taxon>
        <taxon>Flavobacteriales</taxon>
        <taxon>Flavobacteriaceae</taxon>
        <taxon>Capnocytophaga</taxon>
    </lineage>
</organism>
<dbReference type="EMBL" id="CP001632">
    <property type="protein sequence ID" value="ACU92422.1"/>
    <property type="molecule type" value="Genomic_DNA"/>
</dbReference>
<dbReference type="Proteomes" id="UP000006650">
    <property type="component" value="Chromosome"/>
</dbReference>
<evidence type="ECO:0000256" key="1">
    <source>
        <dbReference type="SAM" id="Phobius"/>
    </source>
</evidence>
<keyword evidence="1" id="KW-1133">Transmembrane helix</keyword>
<name>C7M976_CAPOD</name>
<keyword evidence="1" id="KW-0812">Transmembrane</keyword>
<accession>C7M976</accession>
<dbReference type="GeneID" id="40920629"/>
<feature type="transmembrane region" description="Helical" evidence="1">
    <location>
        <begin position="163"/>
        <end position="184"/>
    </location>
</feature>
<dbReference type="HOGENOM" id="CLU_1458804_0_0_10"/>
<evidence type="ECO:0000313" key="3">
    <source>
        <dbReference type="Proteomes" id="UP000006650"/>
    </source>
</evidence>
<reference evidence="2 3" key="1">
    <citation type="journal article" date="2009" name="Stand. Genomic Sci.">
        <title>Complete genome sequence of Capnocytophaga ochracea type strain (VPI 2845).</title>
        <authorList>
            <person name="Mavrommatis K."/>
            <person name="Gronow S."/>
            <person name="Saunders E."/>
            <person name="Land M."/>
            <person name="Lapidus A."/>
            <person name="Copeland A."/>
            <person name="Glavina Del Rio T."/>
            <person name="Nolan M."/>
            <person name="Lucas S."/>
            <person name="Chen F."/>
            <person name="Tice H."/>
            <person name="Cheng J.F."/>
            <person name="Bruce D."/>
            <person name="Goodwin L."/>
            <person name="Pitluck S."/>
            <person name="Pati A."/>
            <person name="Ivanova N."/>
            <person name="Chen A."/>
            <person name="Palaniappan K."/>
            <person name="Chain P."/>
            <person name="Hauser L."/>
            <person name="Chang Y.J."/>
            <person name="Jeffries C.D."/>
            <person name="Brettin T."/>
            <person name="Detter J.C."/>
            <person name="Han C."/>
            <person name="Bristow J."/>
            <person name="Goker M."/>
            <person name="Rohde M."/>
            <person name="Eisen J.A."/>
            <person name="Markowitz V."/>
            <person name="Kyrpides N.C."/>
            <person name="Klenk H.P."/>
            <person name="Hugenholtz P."/>
        </authorList>
    </citation>
    <scope>NUCLEOTIDE SEQUENCE [LARGE SCALE GENOMIC DNA]</scope>
    <source>
        <strain evidence="3">ATCC 27872 / DSM 7271 / JCM 12966 / VPI 2845</strain>
    </source>
</reference>
<sequence length="185" mass="20853">MSFLNNLFKGFVRSSVNQVGRDGGRVISNKLYGDAHSSPVRVAQSPSVIQTITQPCEPQNTDNTSYSFLSMAFADNLILRIVAYLLLCTLPFLGSLYTLLRGVEYTKKQQMEVYGTETIGVGKADRRFNSGVRVTHYKKRTVITGYVPADYVHLKYYKTKGTIYKVIGWTYLITQIIIAIMMIVD</sequence>